<keyword evidence="4 10" id="KW-0812">Transmembrane</keyword>
<dbReference type="AlphaFoldDB" id="A0A0B6WXI5"/>
<dbReference type="GO" id="GO:0006814">
    <property type="term" value="P:sodium ion transport"/>
    <property type="evidence" value="ECO:0007669"/>
    <property type="project" value="UniProtKB-KW"/>
</dbReference>
<sequence>MFSVPLAASAETGALVTLLVTLVAAKLTAEIFERLRQPAVVGEILAGIIIGPSMLRLVAPSPLIDALAELGVIFLLFSVGLETKPSAIFGVGKRAALVATLGVIVPFIGGWALMRAWGGGDTSALFLGTAMVATSVGITARVLSLMNLLDTPVSRIILGAAVIDDILGLLVLAVVSSVAAGEIKILELGLTAFAAIAFTAFVAFVGAPALNRLTPRLARLRIEHSLFIASLIICLGLSAAAAKIGIAAIIGAFLAGMALAEAIEGAHDVHEQTRGVTEFFVPFFLVNIGLQLDLSVFNNARVIAFALLVTLLALLTKLVGCGAGAWGMGWRRIAQIGVGMAPRGEVGIVVALIGLQLGVIGQEVYGVVLFMSVVTTLVAPPLLKVLFATETAARANPAQEEALSR</sequence>
<evidence type="ECO:0000313" key="13">
    <source>
        <dbReference type="Proteomes" id="UP000031518"/>
    </source>
</evidence>
<dbReference type="RefSeq" id="WP_041975500.1">
    <property type="nucleotide sequence ID" value="NZ_CBXV010000004.1"/>
</dbReference>
<evidence type="ECO:0000256" key="1">
    <source>
        <dbReference type="ARBA" id="ARBA00004141"/>
    </source>
</evidence>
<evidence type="ECO:0000256" key="6">
    <source>
        <dbReference type="ARBA" id="ARBA00023053"/>
    </source>
</evidence>
<evidence type="ECO:0000259" key="11">
    <source>
        <dbReference type="Pfam" id="PF00999"/>
    </source>
</evidence>
<dbReference type="EMBL" id="CBXV010000004">
    <property type="protein sequence ID" value="CDM64994.1"/>
    <property type="molecule type" value="Genomic_DNA"/>
</dbReference>
<keyword evidence="13" id="KW-1185">Reference proteome</keyword>
<organism evidence="12 13">
    <name type="scientific">Pyrinomonas methylaliphatogenes</name>
    <dbReference type="NCBI Taxonomy" id="454194"/>
    <lineage>
        <taxon>Bacteria</taxon>
        <taxon>Pseudomonadati</taxon>
        <taxon>Acidobacteriota</taxon>
        <taxon>Blastocatellia</taxon>
        <taxon>Blastocatellales</taxon>
        <taxon>Pyrinomonadaceae</taxon>
        <taxon>Pyrinomonas</taxon>
    </lineage>
</organism>
<evidence type="ECO:0000256" key="10">
    <source>
        <dbReference type="SAM" id="Phobius"/>
    </source>
</evidence>
<evidence type="ECO:0000256" key="3">
    <source>
        <dbReference type="ARBA" id="ARBA00022449"/>
    </source>
</evidence>
<dbReference type="Pfam" id="PF00999">
    <property type="entry name" value="Na_H_Exchanger"/>
    <property type="match status" value="1"/>
</dbReference>
<dbReference type="STRING" id="454194.PYK22_00990"/>
<evidence type="ECO:0000256" key="9">
    <source>
        <dbReference type="ARBA" id="ARBA00023201"/>
    </source>
</evidence>
<dbReference type="OrthoDB" id="9793589at2"/>
<reference evidence="12 13" key="2">
    <citation type="submission" date="2015-01" db="EMBL/GenBank/DDBJ databases">
        <title>Complete genome sequence of Pyrinomonas methylaliphatogenes type strain K22T.</title>
        <authorList>
            <person name="Lee K.C.Y."/>
            <person name="Power J.F."/>
            <person name="Dunfield P.F."/>
            <person name="Morgan X.C."/>
            <person name="Huttenhower C."/>
            <person name="Stott M.B."/>
        </authorList>
    </citation>
    <scope>NUCLEOTIDE SEQUENCE [LARGE SCALE GENOMIC DNA]</scope>
    <source>
        <strain evidence="12 13">K22</strain>
    </source>
</reference>
<evidence type="ECO:0000313" key="12">
    <source>
        <dbReference type="EMBL" id="CDM64994.1"/>
    </source>
</evidence>
<proteinExistence type="predicted"/>
<dbReference type="InterPro" id="IPR038770">
    <property type="entry name" value="Na+/solute_symporter_sf"/>
</dbReference>
<gene>
    <name evidence="12" type="ORF">PYK22_00990</name>
</gene>
<feature type="transmembrane region" description="Helical" evidence="10">
    <location>
        <begin position="6"/>
        <end position="27"/>
    </location>
</feature>
<keyword evidence="8 10" id="KW-0472">Membrane</keyword>
<name>A0A0B6WXI5_9BACT</name>
<feature type="transmembrane region" description="Helical" evidence="10">
    <location>
        <begin position="95"/>
        <end position="118"/>
    </location>
</feature>
<evidence type="ECO:0000256" key="2">
    <source>
        <dbReference type="ARBA" id="ARBA00022448"/>
    </source>
</evidence>
<reference evidence="12 13" key="1">
    <citation type="submission" date="2013-12" db="EMBL/GenBank/DDBJ databases">
        <authorList>
            <person name="Stott M."/>
        </authorList>
    </citation>
    <scope>NUCLEOTIDE SEQUENCE [LARGE SCALE GENOMIC DNA]</scope>
    <source>
        <strain evidence="12 13">K22</strain>
    </source>
</reference>
<protein>
    <submittedName>
        <fullName evidence="12">Transporter, CPA2 family (TC 2.A.37)</fullName>
    </submittedName>
</protein>
<keyword evidence="9" id="KW-0739">Sodium transport</keyword>
<evidence type="ECO:0000256" key="8">
    <source>
        <dbReference type="ARBA" id="ARBA00023136"/>
    </source>
</evidence>
<keyword evidence="2" id="KW-0813">Transport</keyword>
<evidence type="ECO:0000256" key="7">
    <source>
        <dbReference type="ARBA" id="ARBA00023065"/>
    </source>
</evidence>
<feature type="transmembrane region" description="Helical" evidence="10">
    <location>
        <begin position="124"/>
        <end position="144"/>
    </location>
</feature>
<keyword evidence="3" id="KW-0050">Antiport</keyword>
<dbReference type="InterPro" id="IPR006153">
    <property type="entry name" value="Cation/H_exchanger_TM"/>
</dbReference>
<dbReference type="PANTHER" id="PTHR43562">
    <property type="entry name" value="NAPA-TYPE SODIUM/HYDROGEN ANTIPORTER"/>
    <property type="match status" value="1"/>
</dbReference>
<dbReference type="Gene3D" id="1.20.1530.20">
    <property type="match status" value="1"/>
</dbReference>
<feature type="transmembrane region" description="Helical" evidence="10">
    <location>
        <begin position="346"/>
        <end position="379"/>
    </location>
</feature>
<dbReference type="GO" id="GO:1902600">
    <property type="term" value="P:proton transmembrane transport"/>
    <property type="evidence" value="ECO:0007669"/>
    <property type="project" value="InterPro"/>
</dbReference>
<feature type="transmembrane region" description="Helical" evidence="10">
    <location>
        <begin position="304"/>
        <end position="326"/>
    </location>
</feature>
<evidence type="ECO:0000256" key="5">
    <source>
        <dbReference type="ARBA" id="ARBA00022989"/>
    </source>
</evidence>
<feature type="domain" description="Cation/H+ exchanger transmembrane" evidence="11">
    <location>
        <begin position="25"/>
        <end position="387"/>
    </location>
</feature>
<comment type="subcellular location">
    <subcellularLocation>
        <location evidence="1">Membrane</location>
        <topology evidence="1">Multi-pass membrane protein</topology>
    </subcellularLocation>
</comment>
<keyword evidence="7" id="KW-0406">Ion transport</keyword>
<feature type="transmembrane region" description="Helical" evidence="10">
    <location>
        <begin position="226"/>
        <end position="259"/>
    </location>
</feature>
<feature type="transmembrane region" description="Helical" evidence="10">
    <location>
        <begin position="39"/>
        <end position="57"/>
    </location>
</feature>
<feature type="transmembrane region" description="Helical" evidence="10">
    <location>
        <begin position="156"/>
        <end position="179"/>
    </location>
</feature>
<dbReference type="GO" id="GO:0016020">
    <property type="term" value="C:membrane"/>
    <property type="evidence" value="ECO:0007669"/>
    <property type="project" value="UniProtKB-SubCell"/>
</dbReference>
<dbReference type="PANTHER" id="PTHR43562:SF3">
    <property type="entry name" value="SODIUM ION_PROTON EXCHANGER (EUROFUNG)"/>
    <property type="match status" value="1"/>
</dbReference>
<evidence type="ECO:0000256" key="4">
    <source>
        <dbReference type="ARBA" id="ARBA00022692"/>
    </source>
</evidence>
<feature type="transmembrane region" description="Helical" evidence="10">
    <location>
        <begin position="185"/>
        <end position="205"/>
    </location>
</feature>
<keyword evidence="6" id="KW-0915">Sodium</keyword>
<accession>A0A0B6WXI5</accession>
<dbReference type="GO" id="GO:0015297">
    <property type="term" value="F:antiporter activity"/>
    <property type="evidence" value="ECO:0007669"/>
    <property type="project" value="UniProtKB-KW"/>
</dbReference>
<dbReference type="Proteomes" id="UP000031518">
    <property type="component" value="Unassembled WGS sequence"/>
</dbReference>
<feature type="transmembrane region" description="Helical" evidence="10">
    <location>
        <begin position="63"/>
        <end position="83"/>
    </location>
</feature>
<keyword evidence="5 10" id="KW-1133">Transmembrane helix</keyword>